<protein>
    <recommendedName>
        <fullName evidence="2">Methyltransferase domain-containing protein</fullName>
    </recommendedName>
</protein>
<proteinExistence type="predicted"/>
<dbReference type="OrthoDB" id="2013972at2759"/>
<dbReference type="Proteomes" id="UP000654370">
    <property type="component" value="Unassembled WGS sequence"/>
</dbReference>
<dbReference type="PANTHER" id="PTHR43591">
    <property type="entry name" value="METHYLTRANSFERASE"/>
    <property type="match status" value="1"/>
</dbReference>
<keyword evidence="4" id="KW-1185">Reference proteome</keyword>
<dbReference type="InterPro" id="IPR041698">
    <property type="entry name" value="Methyltransf_25"/>
</dbReference>
<evidence type="ECO:0000313" key="4">
    <source>
        <dbReference type="Proteomes" id="UP000654370"/>
    </source>
</evidence>
<evidence type="ECO:0000259" key="2">
    <source>
        <dbReference type="Pfam" id="PF13649"/>
    </source>
</evidence>
<dbReference type="PANTHER" id="PTHR43591:SF24">
    <property type="entry name" value="2-METHOXY-6-POLYPRENYL-1,4-BENZOQUINOL METHYLASE, MITOCHONDRIAL"/>
    <property type="match status" value="1"/>
</dbReference>
<comment type="caution">
    <text evidence="3">The sequence shown here is derived from an EMBL/GenBank/DDBJ whole genome shotgun (WGS) entry which is preliminary data.</text>
</comment>
<dbReference type="AlphaFoldDB" id="A0A8H7UCY0"/>
<reference evidence="3" key="1">
    <citation type="submission" date="2020-12" db="EMBL/GenBank/DDBJ databases">
        <title>Metabolic potential, ecology and presence of endohyphal bacteria is reflected in genomic diversity of Mucoromycotina.</title>
        <authorList>
            <person name="Muszewska A."/>
            <person name="Okrasinska A."/>
            <person name="Steczkiewicz K."/>
            <person name="Drgas O."/>
            <person name="Orlowska M."/>
            <person name="Perlinska-Lenart U."/>
            <person name="Aleksandrzak-Piekarczyk T."/>
            <person name="Szatraj K."/>
            <person name="Zielenkiewicz U."/>
            <person name="Pilsyk S."/>
            <person name="Malc E."/>
            <person name="Mieczkowski P."/>
            <person name="Kruszewska J.S."/>
            <person name="Biernat P."/>
            <person name="Pawlowska J."/>
        </authorList>
    </citation>
    <scope>NUCLEOTIDE SEQUENCE</scope>
    <source>
        <strain evidence="3">WA0000067209</strain>
    </source>
</reference>
<gene>
    <name evidence="3" type="ORF">INT43_008578</name>
</gene>
<evidence type="ECO:0000256" key="1">
    <source>
        <dbReference type="SAM" id="MobiDB-lite"/>
    </source>
</evidence>
<name>A0A8H7UCY0_MORIS</name>
<organism evidence="3 4">
    <name type="scientific">Mortierella isabellina</name>
    <name type="common">Filamentous fungus</name>
    <name type="synonym">Umbelopsis isabellina</name>
    <dbReference type="NCBI Taxonomy" id="91625"/>
    <lineage>
        <taxon>Eukaryota</taxon>
        <taxon>Fungi</taxon>
        <taxon>Fungi incertae sedis</taxon>
        <taxon>Mucoromycota</taxon>
        <taxon>Mucoromycotina</taxon>
        <taxon>Umbelopsidomycetes</taxon>
        <taxon>Umbelopsidales</taxon>
        <taxon>Umbelopsidaceae</taxon>
        <taxon>Umbelopsis</taxon>
    </lineage>
</organism>
<feature type="domain" description="Methyltransferase" evidence="2">
    <location>
        <begin position="136"/>
        <end position="228"/>
    </location>
</feature>
<dbReference type="GO" id="GO:0008168">
    <property type="term" value="F:methyltransferase activity"/>
    <property type="evidence" value="ECO:0007669"/>
    <property type="project" value="TreeGrafter"/>
</dbReference>
<dbReference type="Gene3D" id="3.40.50.150">
    <property type="entry name" value="Vaccinia Virus protein VP39"/>
    <property type="match status" value="1"/>
</dbReference>
<feature type="compositionally biased region" description="Polar residues" evidence="1">
    <location>
        <begin position="26"/>
        <end position="46"/>
    </location>
</feature>
<feature type="compositionally biased region" description="Low complexity" evidence="1">
    <location>
        <begin position="62"/>
        <end position="77"/>
    </location>
</feature>
<dbReference type="InterPro" id="IPR029063">
    <property type="entry name" value="SAM-dependent_MTases_sf"/>
</dbReference>
<dbReference type="SUPFAM" id="SSF53335">
    <property type="entry name" value="S-adenosyl-L-methionine-dependent methyltransferases"/>
    <property type="match status" value="1"/>
</dbReference>
<dbReference type="Pfam" id="PF13649">
    <property type="entry name" value="Methyltransf_25"/>
    <property type="match status" value="1"/>
</dbReference>
<dbReference type="CDD" id="cd02440">
    <property type="entry name" value="AdoMet_MTases"/>
    <property type="match status" value="1"/>
</dbReference>
<dbReference type="EMBL" id="JAEPQZ010000005">
    <property type="protein sequence ID" value="KAG2180996.1"/>
    <property type="molecule type" value="Genomic_DNA"/>
</dbReference>
<feature type="compositionally biased region" description="Basic residues" evidence="1">
    <location>
        <begin position="16"/>
        <end position="25"/>
    </location>
</feature>
<feature type="region of interest" description="Disordered" evidence="1">
    <location>
        <begin position="1"/>
        <end position="86"/>
    </location>
</feature>
<sequence>MGNQASKVIEKSREKKEKRKVRRRSTISVSAQSHGSLQITPSSPTRANYDWLEAATPPPLSPSASMTNTRTSSSTNSTRRRSVSEFFTKRRQSLKMTNSQDEYKENDRLQRLHYLLKSARKSNYWAPIQVEENFTILDLGCGGAIWSLEVAVQHPKAQVFAVDVKASQSLHYSPKNLQCKIFDITEPWQDIEDNSVDFIYQRNMGQQIKADKWDFVVSEMYRTLKPGGYIEIFEPDLYHHNPGPVQQAFDSFLKTQCEESGIEFALSDAIPKAINDAGFTELNTRLLDLPVGEWPSDPELKQFGFINKEVQRALLKNMKSFYTSNWGISSEDFDLASQEVLEEFEEYHGFTRFSCWIAIKPTA</sequence>
<accession>A0A8H7UCY0</accession>
<evidence type="ECO:0000313" key="3">
    <source>
        <dbReference type="EMBL" id="KAG2180996.1"/>
    </source>
</evidence>